<protein>
    <recommendedName>
        <fullName evidence="3">AAA domain-containing protein</fullName>
    </recommendedName>
</protein>
<organism evidence="1 2">
    <name type="scientific">Psychroflexus gondwanensis ACAM 44</name>
    <dbReference type="NCBI Taxonomy" id="1189619"/>
    <lineage>
        <taxon>Bacteria</taxon>
        <taxon>Pseudomonadati</taxon>
        <taxon>Bacteroidota</taxon>
        <taxon>Flavobacteriia</taxon>
        <taxon>Flavobacteriales</taxon>
        <taxon>Flavobacteriaceae</taxon>
        <taxon>Psychroflexus</taxon>
    </lineage>
</organism>
<accession>N1WXX4</accession>
<gene>
    <name evidence="1" type="ORF">pgond44_02283</name>
</gene>
<evidence type="ECO:0000313" key="2">
    <source>
        <dbReference type="Proteomes" id="UP000012317"/>
    </source>
</evidence>
<dbReference type="eggNOG" id="COG1373">
    <property type="taxonomic scope" value="Bacteria"/>
</dbReference>
<dbReference type="EMBL" id="APLF01000003">
    <property type="protein sequence ID" value="EMY82032.1"/>
    <property type="molecule type" value="Genomic_DNA"/>
</dbReference>
<evidence type="ECO:0000313" key="1">
    <source>
        <dbReference type="EMBL" id="EMY82032.1"/>
    </source>
</evidence>
<dbReference type="RefSeq" id="WP_003436146.1">
    <property type="nucleotide sequence ID" value="NZ_APLF01000003.1"/>
</dbReference>
<evidence type="ECO:0008006" key="3">
    <source>
        <dbReference type="Google" id="ProtNLM"/>
    </source>
</evidence>
<name>N1WXX4_9FLAO</name>
<comment type="caution">
    <text evidence="1">The sequence shown here is derived from an EMBL/GenBank/DDBJ whole genome shotgun (WGS) entry which is preliminary data.</text>
</comment>
<reference evidence="1 2" key="1">
    <citation type="journal article" date="2014" name="Genome Biol. Evol.">
        <title>Extensive gene acquisition in the extremely psychrophilic bacterial species Psychroflexus torquis and the link to sea-ice ecosystem specialism.</title>
        <authorList>
            <person name="Feng S."/>
            <person name="Powell S.M."/>
            <person name="Wilson R."/>
            <person name="Bowman J.P."/>
        </authorList>
    </citation>
    <scope>NUCLEOTIDE SEQUENCE [LARGE SCALE GENOMIC DNA]</scope>
    <source>
        <strain evidence="1 2">ACAM 44</strain>
    </source>
</reference>
<dbReference type="AlphaFoldDB" id="N1WXX4"/>
<proteinExistence type="predicted"/>
<keyword evidence="2" id="KW-1185">Reference proteome</keyword>
<dbReference type="Proteomes" id="UP000012317">
    <property type="component" value="Unassembled WGS sequence"/>
</dbReference>
<sequence length="58" mass="6844">MEENEYLFLNGEDLRVRRLVLNPKLDQLKNTIANFKIIFIDEAQRIDNIGLILKLITD</sequence>